<dbReference type="Pfam" id="PF00589">
    <property type="entry name" value="Phage_integrase"/>
    <property type="match status" value="1"/>
</dbReference>
<dbReference type="InterPro" id="IPR002104">
    <property type="entry name" value="Integrase_catalytic"/>
</dbReference>
<dbReference type="Proteomes" id="UP000323166">
    <property type="component" value="Unassembled WGS sequence"/>
</dbReference>
<dbReference type="InterPro" id="IPR011010">
    <property type="entry name" value="DNA_brk_join_enz"/>
</dbReference>
<keyword evidence="3" id="KW-0233">DNA recombination</keyword>
<dbReference type="AlphaFoldDB" id="A0A5S4ZPH0"/>
<name>A0A5S4ZPH0_9FIRM</name>
<reference evidence="5 6" key="1">
    <citation type="submission" date="2019-07" db="EMBL/GenBank/DDBJ databases">
        <title>Genomic Encyclopedia of Type Strains, Phase I: the one thousand microbial genomes (KMG-I) project.</title>
        <authorList>
            <person name="Kyrpides N."/>
        </authorList>
    </citation>
    <scope>NUCLEOTIDE SEQUENCE [LARGE SCALE GENOMIC DNA]</scope>
    <source>
        <strain evidence="5 6">DSM 6562</strain>
    </source>
</reference>
<dbReference type="EMBL" id="VNHM01000014">
    <property type="protein sequence ID" value="TYO94533.1"/>
    <property type="molecule type" value="Genomic_DNA"/>
</dbReference>
<dbReference type="SUPFAM" id="SSF56349">
    <property type="entry name" value="DNA breaking-rejoining enzymes"/>
    <property type="match status" value="1"/>
</dbReference>
<evidence type="ECO:0000259" key="4">
    <source>
        <dbReference type="PROSITE" id="PS51898"/>
    </source>
</evidence>
<evidence type="ECO:0000256" key="1">
    <source>
        <dbReference type="ARBA" id="ARBA00008857"/>
    </source>
</evidence>
<dbReference type="PANTHER" id="PTHR30349">
    <property type="entry name" value="PHAGE INTEGRASE-RELATED"/>
    <property type="match status" value="1"/>
</dbReference>
<evidence type="ECO:0000313" key="5">
    <source>
        <dbReference type="EMBL" id="TYO94533.1"/>
    </source>
</evidence>
<dbReference type="Gene3D" id="1.10.443.10">
    <property type="entry name" value="Intergrase catalytic core"/>
    <property type="match status" value="1"/>
</dbReference>
<dbReference type="Gene3D" id="1.10.150.130">
    <property type="match status" value="1"/>
</dbReference>
<evidence type="ECO:0000256" key="3">
    <source>
        <dbReference type="ARBA" id="ARBA00023172"/>
    </source>
</evidence>
<gene>
    <name evidence="5" type="ORF">LX24_02369</name>
</gene>
<comment type="caution">
    <text evidence="5">The sequence shown here is derived from an EMBL/GenBank/DDBJ whole genome shotgun (WGS) entry which is preliminary data.</text>
</comment>
<dbReference type="GO" id="GO:0003677">
    <property type="term" value="F:DNA binding"/>
    <property type="evidence" value="ECO:0007669"/>
    <property type="project" value="UniProtKB-KW"/>
</dbReference>
<dbReference type="InterPro" id="IPR010998">
    <property type="entry name" value="Integrase_recombinase_N"/>
</dbReference>
<dbReference type="InterPro" id="IPR013762">
    <property type="entry name" value="Integrase-like_cat_sf"/>
</dbReference>
<comment type="similarity">
    <text evidence="1">Belongs to the 'phage' integrase family.</text>
</comment>
<feature type="domain" description="Tyr recombinase" evidence="4">
    <location>
        <begin position="164"/>
        <end position="361"/>
    </location>
</feature>
<dbReference type="InterPro" id="IPR050090">
    <property type="entry name" value="Tyrosine_recombinase_XerCD"/>
</dbReference>
<organism evidence="5 6">
    <name type="scientific">Desulfallas thermosapovorans DSM 6562</name>
    <dbReference type="NCBI Taxonomy" id="1121431"/>
    <lineage>
        <taxon>Bacteria</taxon>
        <taxon>Bacillati</taxon>
        <taxon>Bacillota</taxon>
        <taxon>Clostridia</taxon>
        <taxon>Eubacteriales</taxon>
        <taxon>Desulfallaceae</taxon>
        <taxon>Desulfallas</taxon>
    </lineage>
</organism>
<accession>A0A5S4ZPH0</accession>
<keyword evidence="6" id="KW-1185">Reference proteome</keyword>
<sequence>MQMAQVKRRGVNKYQISVYLGRDENGKRIFHYETFHGTKTQAQYRAAELEVEMKRRTGPRNAAMMVDEYLHFWLKRIQNSVDEGTYRTYTFHVKRLNPLVKNLPMYGVTALDLQDRLSGLSGLKPKTVKGIYGTLKTAMRQAVAWGILSIDPTVGLRAPRVPKAEKRVLEARELATLLEAAKNYKHHVIIRIIAITGMRLGEALALKWKDVDFGSGTVVVQRAVNTHKRELKPEPKTQSSRRTIPLDEETLMFLKDLKNQLQERVGSKKIREVLVFYADHDINIPVRDNTVRRTLRRVLKSAGLPNITLHDLRHTAGSLLVAAGYPLPLVSSFLGHSSPATTTAVYSHAIGRGINVTDALHGCQADCRADN</sequence>
<dbReference type="GO" id="GO:0006310">
    <property type="term" value="P:DNA recombination"/>
    <property type="evidence" value="ECO:0007669"/>
    <property type="project" value="UniProtKB-KW"/>
</dbReference>
<dbReference type="PANTHER" id="PTHR30349:SF64">
    <property type="entry name" value="PROPHAGE INTEGRASE INTD-RELATED"/>
    <property type="match status" value="1"/>
</dbReference>
<evidence type="ECO:0000313" key="6">
    <source>
        <dbReference type="Proteomes" id="UP000323166"/>
    </source>
</evidence>
<dbReference type="PROSITE" id="PS51898">
    <property type="entry name" value="TYR_RECOMBINASE"/>
    <property type="match status" value="1"/>
</dbReference>
<evidence type="ECO:0000256" key="2">
    <source>
        <dbReference type="ARBA" id="ARBA00023125"/>
    </source>
</evidence>
<proteinExistence type="inferred from homology"/>
<keyword evidence="2" id="KW-0238">DNA-binding</keyword>
<dbReference type="CDD" id="cd01189">
    <property type="entry name" value="INT_ICEBs1_C_like"/>
    <property type="match status" value="1"/>
</dbReference>
<protein>
    <submittedName>
        <fullName evidence="5">Site-specific recombinase XerD</fullName>
    </submittedName>
</protein>
<dbReference type="GO" id="GO:0015074">
    <property type="term" value="P:DNA integration"/>
    <property type="evidence" value="ECO:0007669"/>
    <property type="project" value="InterPro"/>
</dbReference>